<keyword evidence="3" id="KW-0804">Transcription</keyword>
<name>A0AAV9FL91_ACOCL</name>
<evidence type="ECO:0000256" key="2">
    <source>
        <dbReference type="ARBA" id="ARBA00023015"/>
    </source>
</evidence>
<feature type="coiled-coil region" evidence="4">
    <location>
        <begin position="71"/>
        <end position="129"/>
    </location>
</feature>
<dbReference type="Proteomes" id="UP001180020">
    <property type="component" value="Unassembled WGS sequence"/>
</dbReference>
<evidence type="ECO:0000256" key="1">
    <source>
        <dbReference type="ARBA" id="ARBA00005510"/>
    </source>
</evidence>
<protein>
    <submittedName>
        <fullName evidence="5">Transcription factor ILR3</fullName>
    </submittedName>
</protein>
<dbReference type="GO" id="GO:0003700">
    <property type="term" value="F:DNA-binding transcription factor activity"/>
    <property type="evidence" value="ECO:0007669"/>
    <property type="project" value="InterPro"/>
</dbReference>
<dbReference type="SUPFAM" id="SSF47459">
    <property type="entry name" value="HLH, helix-loop-helix DNA-binding domain"/>
    <property type="match status" value="1"/>
</dbReference>
<evidence type="ECO:0000256" key="3">
    <source>
        <dbReference type="ARBA" id="ARBA00023163"/>
    </source>
</evidence>
<proteinExistence type="inferred from homology"/>
<dbReference type="Gene3D" id="4.10.280.10">
    <property type="entry name" value="Helix-loop-helix DNA-binding domain"/>
    <property type="match status" value="1"/>
</dbReference>
<organism evidence="5 6">
    <name type="scientific">Acorus calamus</name>
    <name type="common">Sweet flag</name>
    <dbReference type="NCBI Taxonomy" id="4465"/>
    <lineage>
        <taxon>Eukaryota</taxon>
        <taxon>Viridiplantae</taxon>
        <taxon>Streptophyta</taxon>
        <taxon>Embryophyta</taxon>
        <taxon>Tracheophyta</taxon>
        <taxon>Spermatophyta</taxon>
        <taxon>Magnoliopsida</taxon>
        <taxon>Liliopsida</taxon>
        <taxon>Acoraceae</taxon>
        <taxon>Acorus</taxon>
    </lineage>
</organism>
<keyword evidence="4" id="KW-0175">Coiled coil</keyword>
<reference evidence="5" key="2">
    <citation type="submission" date="2023-06" db="EMBL/GenBank/DDBJ databases">
        <authorList>
            <person name="Ma L."/>
            <person name="Liu K.-W."/>
            <person name="Li Z."/>
            <person name="Hsiao Y.-Y."/>
            <person name="Qi Y."/>
            <person name="Fu T."/>
            <person name="Tang G."/>
            <person name="Zhang D."/>
            <person name="Sun W.-H."/>
            <person name="Liu D.-K."/>
            <person name="Li Y."/>
            <person name="Chen G.-Z."/>
            <person name="Liu X.-D."/>
            <person name="Liao X.-Y."/>
            <person name="Jiang Y.-T."/>
            <person name="Yu X."/>
            <person name="Hao Y."/>
            <person name="Huang J."/>
            <person name="Zhao X.-W."/>
            <person name="Ke S."/>
            <person name="Chen Y.-Y."/>
            <person name="Wu W.-L."/>
            <person name="Hsu J.-L."/>
            <person name="Lin Y.-F."/>
            <person name="Huang M.-D."/>
            <person name="Li C.-Y."/>
            <person name="Huang L."/>
            <person name="Wang Z.-W."/>
            <person name="Zhao X."/>
            <person name="Zhong W.-Y."/>
            <person name="Peng D.-H."/>
            <person name="Ahmad S."/>
            <person name="Lan S."/>
            <person name="Zhang J.-S."/>
            <person name="Tsai W.-C."/>
            <person name="Van De Peer Y."/>
            <person name="Liu Z.-J."/>
        </authorList>
    </citation>
    <scope>NUCLEOTIDE SEQUENCE</scope>
    <source>
        <strain evidence="5">CP</strain>
        <tissue evidence="5">Leaves</tissue>
    </source>
</reference>
<dbReference type="GO" id="GO:0006879">
    <property type="term" value="P:intracellular iron ion homeostasis"/>
    <property type="evidence" value="ECO:0007669"/>
    <property type="project" value="InterPro"/>
</dbReference>
<gene>
    <name evidence="5" type="primary">ILR3</name>
    <name evidence="5" type="ORF">QJS10_CPA01g00124</name>
</gene>
<dbReference type="EMBL" id="JAUJYO010000001">
    <property type="protein sequence ID" value="KAK1326446.1"/>
    <property type="molecule type" value="Genomic_DNA"/>
</dbReference>
<comment type="caution">
    <text evidence="5">The sequence shown here is derived from an EMBL/GenBank/DDBJ whole genome shotgun (WGS) entry which is preliminary data.</text>
</comment>
<dbReference type="InterPro" id="IPR044818">
    <property type="entry name" value="ILR3-like"/>
</dbReference>
<comment type="similarity">
    <text evidence="1">Belongs to the bHLH protein family.</text>
</comment>
<dbReference type="InterPro" id="IPR036638">
    <property type="entry name" value="HLH_DNA-bd_sf"/>
</dbReference>
<sequence length="197" mass="21824">MDSNAMYLNDEAEWALDSLDVTSIDFGSIGIDPASLEFCSFEQNGSKKRFQELGSILDPGRPPKTDKSMILSDAARALVQLRSEAEQLKEANEKLQEAIKDLKAEKNELRDEKMRLKADKERLEEQMRALSAPPPGYMPHPVAYHAAAMAAFTAQAQAAVANKTGHYYMYPAVPFNQLMPSSNTDCTQDTKHVSPNA</sequence>
<keyword evidence="6" id="KW-1185">Reference proteome</keyword>
<reference evidence="5" key="1">
    <citation type="journal article" date="2023" name="Nat. Commun.">
        <title>Diploid and tetraploid genomes of Acorus and the evolution of monocots.</title>
        <authorList>
            <person name="Ma L."/>
            <person name="Liu K.W."/>
            <person name="Li Z."/>
            <person name="Hsiao Y.Y."/>
            <person name="Qi Y."/>
            <person name="Fu T."/>
            <person name="Tang G.D."/>
            <person name="Zhang D."/>
            <person name="Sun W.H."/>
            <person name="Liu D.K."/>
            <person name="Li Y."/>
            <person name="Chen G.Z."/>
            <person name="Liu X.D."/>
            <person name="Liao X.Y."/>
            <person name="Jiang Y.T."/>
            <person name="Yu X."/>
            <person name="Hao Y."/>
            <person name="Huang J."/>
            <person name="Zhao X.W."/>
            <person name="Ke S."/>
            <person name="Chen Y.Y."/>
            <person name="Wu W.L."/>
            <person name="Hsu J.L."/>
            <person name="Lin Y.F."/>
            <person name="Huang M.D."/>
            <person name="Li C.Y."/>
            <person name="Huang L."/>
            <person name="Wang Z.W."/>
            <person name="Zhao X."/>
            <person name="Zhong W.Y."/>
            <person name="Peng D.H."/>
            <person name="Ahmad S."/>
            <person name="Lan S."/>
            <person name="Zhang J.S."/>
            <person name="Tsai W.C."/>
            <person name="Van de Peer Y."/>
            <person name="Liu Z.J."/>
        </authorList>
    </citation>
    <scope>NUCLEOTIDE SEQUENCE</scope>
    <source>
        <strain evidence="5">CP</strain>
    </source>
</reference>
<evidence type="ECO:0000256" key="4">
    <source>
        <dbReference type="SAM" id="Coils"/>
    </source>
</evidence>
<evidence type="ECO:0000313" key="6">
    <source>
        <dbReference type="Proteomes" id="UP001180020"/>
    </source>
</evidence>
<dbReference type="GO" id="GO:0046983">
    <property type="term" value="F:protein dimerization activity"/>
    <property type="evidence" value="ECO:0007669"/>
    <property type="project" value="InterPro"/>
</dbReference>
<dbReference type="PANTHER" id="PTHR46133:SF15">
    <property type="entry name" value="BHLH TRANSCRIPTION FACTOR"/>
    <property type="match status" value="1"/>
</dbReference>
<accession>A0AAV9FL91</accession>
<evidence type="ECO:0000313" key="5">
    <source>
        <dbReference type="EMBL" id="KAK1326446.1"/>
    </source>
</evidence>
<dbReference type="PANTHER" id="PTHR46133">
    <property type="entry name" value="BHLH TRANSCRIPTION FACTOR"/>
    <property type="match status" value="1"/>
</dbReference>
<dbReference type="AlphaFoldDB" id="A0AAV9FL91"/>
<keyword evidence="2" id="KW-0805">Transcription regulation</keyword>